<sequence length="168" mass="18066">WRLGVVTTLHGIWRRRCLYRDPREDASLKRAAAVLHGRLRSAYLTVRIHSTSTTASPHQGAAARICHLALTSPSPETQSLPRPAPTSQHTLLYFDGGARGNPGPAGAGTVILQLGGASLQPAVLWLASVSYVSKTTNNVAEYRALLNGLRYAVRHSMVGLHIVGDGTR</sequence>
<dbReference type="RefSeq" id="XP_009520241.1">
    <property type="nucleotide sequence ID" value="XM_009521946.1"/>
</dbReference>
<dbReference type="PROSITE" id="PS50879">
    <property type="entry name" value="RNASE_H_1"/>
    <property type="match status" value="1"/>
</dbReference>
<feature type="non-terminal residue" evidence="2">
    <location>
        <position position="1"/>
    </location>
</feature>
<reference evidence="2 3" key="1">
    <citation type="journal article" date="2006" name="Science">
        <title>Phytophthora genome sequences uncover evolutionary origins and mechanisms of pathogenesis.</title>
        <authorList>
            <person name="Tyler B.M."/>
            <person name="Tripathy S."/>
            <person name="Zhang X."/>
            <person name="Dehal P."/>
            <person name="Jiang R.H."/>
            <person name="Aerts A."/>
            <person name="Arredondo F.D."/>
            <person name="Baxter L."/>
            <person name="Bensasson D."/>
            <person name="Beynon J.L."/>
            <person name="Chapman J."/>
            <person name="Damasceno C.M."/>
            <person name="Dorrance A.E."/>
            <person name="Dou D."/>
            <person name="Dickerman A.W."/>
            <person name="Dubchak I.L."/>
            <person name="Garbelotto M."/>
            <person name="Gijzen M."/>
            <person name="Gordon S.G."/>
            <person name="Govers F."/>
            <person name="Grunwald N.J."/>
            <person name="Huang W."/>
            <person name="Ivors K.L."/>
            <person name="Jones R.W."/>
            <person name="Kamoun S."/>
            <person name="Krampis K."/>
            <person name="Lamour K.H."/>
            <person name="Lee M.K."/>
            <person name="McDonald W.H."/>
            <person name="Medina M."/>
            <person name="Meijer H.J."/>
            <person name="Nordberg E.K."/>
            <person name="Maclean D.J."/>
            <person name="Ospina-Giraldo M.D."/>
            <person name="Morris P.F."/>
            <person name="Phuntumart V."/>
            <person name="Putnam N.H."/>
            <person name="Rash S."/>
            <person name="Rose J.K."/>
            <person name="Sakihama Y."/>
            <person name="Salamov A.A."/>
            <person name="Savidor A."/>
            <person name="Scheuring C.F."/>
            <person name="Smith B.M."/>
            <person name="Sobral B.W."/>
            <person name="Terry A."/>
            <person name="Torto-Alalibo T.A."/>
            <person name="Win J."/>
            <person name="Xu Z."/>
            <person name="Zhang H."/>
            <person name="Grigoriev I.V."/>
            <person name="Rokhsar D.S."/>
            <person name="Boore J.L."/>
        </authorList>
    </citation>
    <scope>NUCLEOTIDE SEQUENCE [LARGE SCALE GENOMIC DNA]</scope>
    <source>
        <strain evidence="2 3">P6497</strain>
    </source>
</reference>
<dbReference type="Pfam" id="PF13456">
    <property type="entry name" value="RVT_3"/>
    <property type="match status" value="1"/>
</dbReference>
<dbReference type="KEGG" id="psoj:PHYSODRAFT_483479"/>
<dbReference type="GO" id="GO:0004523">
    <property type="term" value="F:RNA-DNA hybrid ribonuclease activity"/>
    <property type="evidence" value="ECO:0007669"/>
    <property type="project" value="InterPro"/>
</dbReference>
<organism evidence="2 3">
    <name type="scientific">Phytophthora sojae (strain P6497)</name>
    <name type="common">Soybean stem and root rot agent</name>
    <name type="synonym">Phytophthora megasperma f. sp. glycines</name>
    <dbReference type="NCBI Taxonomy" id="1094619"/>
    <lineage>
        <taxon>Eukaryota</taxon>
        <taxon>Sar</taxon>
        <taxon>Stramenopiles</taxon>
        <taxon>Oomycota</taxon>
        <taxon>Peronosporomycetes</taxon>
        <taxon>Peronosporales</taxon>
        <taxon>Peronosporaceae</taxon>
        <taxon>Phytophthora</taxon>
    </lineage>
</organism>
<evidence type="ECO:0000313" key="2">
    <source>
        <dbReference type="EMBL" id="EGZ24953.1"/>
    </source>
</evidence>
<dbReference type="STRING" id="1094619.G4YW63"/>
<dbReference type="InterPro" id="IPR012337">
    <property type="entry name" value="RNaseH-like_sf"/>
</dbReference>
<dbReference type="AlphaFoldDB" id="G4YW63"/>
<dbReference type="InterPro" id="IPR002156">
    <property type="entry name" value="RNaseH_domain"/>
</dbReference>
<accession>G4YW63</accession>
<gene>
    <name evidence="2" type="ORF">PHYSODRAFT_483479</name>
</gene>
<dbReference type="GO" id="GO:0003676">
    <property type="term" value="F:nucleic acid binding"/>
    <property type="evidence" value="ECO:0007669"/>
    <property type="project" value="InterPro"/>
</dbReference>
<protein>
    <recommendedName>
        <fullName evidence="1">RNase H type-1 domain-containing protein</fullName>
    </recommendedName>
</protein>
<name>G4YW63_PHYSP</name>
<evidence type="ECO:0000313" key="3">
    <source>
        <dbReference type="Proteomes" id="UP000002640"/>
    </source>
</evidence>
<dbReference type="Proteomes" id="UP000002640">
    <property type="component" value="Unassembled WGS sequence"/>
</dbReference>
<evidence type="ECO:0000259" key="1">
    <source>
        <dbReference type="PROSITE" id="PS50879"/>
    </source>
</evidence>
<proteinExistence type="predicted"/>
<keyword evidence="3" id="KW-1185">Reference proteome</keyword>
<dbReference type="SMR" id="G4YW63"/>
<dbReference type="InParanoid" id="G4YW63"/>
<dbReference type="EMBL" id="JH159152">
    <property type="protein sequence ID" value="EGZ24953.1"/>
    <property type="molecule type" value="Genomic_DNA"/>
</dbReference>
<dbReference type="Gene3D" id="3.30.420.10">
    <property type="entry name" value="Ribonuclease H-like superfamily/Ribonuclease H"/>
    <property type="match status" value="1"/>
</dbReference>
<dbReference type="InterPro" id="IPR036397">
    <property type="entry name" value="RNaseH_sf"/>
</dbReference>
<dbReference type="GeneID" id="20655631"/>
<dbReference type="SUPFAM" id="SSF53098">
    <property type="entry name" value="Ribonuclease H-like"/>
    <property type="match status" value="1"/>
</dbReference>
<feature type="domain" description="RNase H type-1" evidence="1">
    <location>
        <begin position="86"/>
        <end position="168"/>
    </location>
</feature>